<evidence type="ECO:0000256" key="11">
    <source>
        <dbReference type="ARBA" id="ARBA00023180"/>
    </source>
</evidence>
<dbReference type="EnsemblPlants" id="KQJ90324">
    <property type="protein sequence ID" value="KQJ90324"/>
    <property type="gene ID" value="BRADI_4g30880v3"/>
</dbReference>
<evidence type="ECO:0000256" key="5">
    <source>
        <dbReference type="ARBA" id="ARBA00022692"/>
    </source>
</evidence>
<dbReference type="InterPro" id="IPR019594">
    <property type="entry name" value="Glu/Gly-bd"/>
</dbReference>
<evidence type="ECO:0000256" key="18">
    <source>
        <dbReference type="SAM" id="SignalP"/>
    </source>
</evidence>
<reference evidence="20" key="2">
    <citation type="submission" date="2017-06" db="EMBL/GenBank/DDBJ databases">
        <title>WGS assembly of Brachypodium distachyon.</title>
        <authorList>
            <consortium name="The International Brachypodium Initiative"/>
            <person name="Lucas S."/>
            <person name="Harmon-Smith M."/>
            <person name="Lail K."/>
            <person name="Tice H."/>
            <person name="Grimwood J."/>
            <person name="Bruce D."/>
            <person name="Barry K."/>
            <person name="Shu S."/>
            <person name="Lindquist E."/>
            <person name="Wang M."/>
            <person name="Pitluck S."/>
            <person name="Vogel J.P."/>
            <person name="Garvin D.F."/>
            <person name="Mockler T.C."/>
            <person name="Schmutz J."/>
            <person name="Rokhsar D."/>
            <person name="Bevan M.W."/>
        </authorList>
    </citation>
    <scope>NUCLEOTIDE SEQUENCE</scope>
    <source>
        <strain evidence="20">Bd21</strain>
    </source>
</reference>
<evidence type="ECO:0000256" key="13">
    <source>
        <dbReference type="ARBA" id="ARBA00023303"/>
    </source>
</evidence>
<evidence type="ECO:0000313" key="21">
    <source>
        <dbReference type="EnsemblPlants" id="KQJ90324"/>
    </source>
</evidence>
<keyword evidence="11" id="KW-0325">Glycoprotein</keyword>
<keyword evidence="7 17" id="KW-1133">Transmembrane helix</keyword>
<dbReference type="InterPro" id="IPR044440">
    <property type="entry name" value="GABAb_receptor_plant_PBP1"/>
</dbReference>
<feature type="transmembrane region" description="Helical" evidence="17">
    <location>
        <begin position="591"/>
        <end position="611"/>
    </location>
</feature>
<evidence type="ECO:0000256" key="3">
    <source>
        <dbReference type="ARBA" id="ARBA00011095"/>
    </source>
</evidence>
<sequence>MTSARTRRFVTAALRRHGLLLIALVPLLVVGASGVTAQGGCAAGGLVEVNVGVILDTKTWSGNTSWACMEMAMEDFYADARHAGYRTRLKLHLRDAGSDPVDAASAGVDLLKNVRAQAIVGPQTSTQAKFLSGLGIKSSVPFISFSAYCSSRPGQNPYFIRTGWNDSSQAEAIASLVQTYHWREVVPVFEDDDSNTKFIPDLVDALRQVGTRVPYRCKIRPLATEDDLKRAILTLKSNWTSVFVVRMSHTLASKFFNLAKEEGIISQGFVWITAHGSTDILDVVNSRALGAMHGVLQVKPHVQDTVELQNFRQRWRNKYRSKKPGTRLSEPTLSGLYAYDTVWALALAAEKAGCGCSKSECVRSVSNSGSTDFEKIGASKTAKKLRGTLLDVNFTGLSGEFKIQDLQLPSVNYEIINIVGRERRLLGFWTPGSGISRSLNRTADLPTIIWPGDNGAAPRGWLFPMNKNLTIGVPMKGGFDKFVTYENGPRPKGFCIKVFEAVVAALPYTVNYSYHVFKDGKGKSNGTYDELVQKVYLKEYDAVVGDITILANRSSYVDFTLPYTDSGVRMLVPVRDRRQKTAWTFLKPLTAGLWLGTGAFVVFTGFVVWCIEHRVNEGFRGPPVNQIGSVFYFSFSTLVFAHREKIVNNLSRVIVVVWLFVVLILQQSYTASLSSILTVEQLQPTVTNLEDVIRQGSYVGYLNDSFMPGLLKSLKIDESKTIAYNSPTEYNEALTTGRVAVIIDEIPYLKVFLEQYCRNYTMIGPTYKFDGFGFAFPRGSPLTSEISREILRFASTTKMSELEKALYGDNPCPDKDDSQTSSSLTLHSFQGLFIITGASSMLALILHIVITFYNDWHGLNSDSSQNSWNRCLDILSKLFQERNCPSNNPDKEPTTKSVGTTTIEIPPNLDMDAVCPPEEGTPAEELSVQDAEPPSFAHSVSSQSSWNKCRNILSKLLQERNNPSNNPDKEPTTKNVGTATIEIPLNVLLREGTPAEEHSVQDAEPPSVAHSERGLNVAAFLSRNGSSIRRRQVNA</sequence>
<dbReference type="PANTHER" id="PTHR18966">
    <property type="entry name" value="IONOTROPIC GLUTAMATE RECEPTOR"/>
    <property type="match status" value="1"/>
</dbReference>
<accession>A0A0Q3EVJ1</accession>
<reference evidence="20 21" key="1">
    <citation type="journal article" date="2010" name="Nature">
        <title>Genome sequencing and analysis of the model grass Brachypodium distachyon.</title>
        <authorList>
            <consortium name="International Brachypodium Initiative"/>
        </authorList>
    </citation>
    <scope>NUCLEOTIDE SEQUENCE [LARGE SCALE GENOMIC DNA]</scope>
    <source>
        <strain evidence="20 21">Bd21</strain>
    </source>
</reference>
<evidence type="ECO:0000256" key="6">
    <source>
        <dbReference type="ARBA" id="ARBA00022729"/>
    </source>
</evidence>
<dbReference type="Gene3D" id="1.10.287.70">
    <property type="match status" value="1"/>
</dbReference>
<protein>
    <recommendedName>
        <fullName evidence="19">Ionotropic glutamate receptor C-terminal domain-containing protein</fullName>
    </recommendedName>
</protein>
<keyword evidence="12" id="KW-1071">Ligand-gated ion channel</keyword>
<dbReference type="KEGG" id="bdi:100837111"/>
<dbReference type="RefSeq" id="XP_014757673.1">
    <property type="nucleotide sequence ID" value="XM_014902187.2"/>
</dbReference>
<keyword evidence="15" id="KW-1015">Disulfide bond</keyword>
<feature type="disulfide bond" evidence="15">
    <location>
        <begin position="757"/>
        <end position="812"/>
    </location>
</feature>
<dbReference type="FunFam" id="1.10.287.70:FF:000037">
    <property type="entry name" value="Glutamate receptor"/>
    <property type="match status" value="1"/>
</dbReference>
<dbReference type="FunFam" id="3.40.50.2300:FF:000188">
    <property type="entry name" value="Glutamate receptor"/>
    <property type="match status" value="1"/>
</dbReference>
<feature type="chain" id="PRO_5043129088" description="Ionotropic glutamate receptor C-terminal domain-containing protein" evidence="18">
    <location>
        <begin position="35"/>
        <end position="1035"/>
    </location>
</feature>
<keyword evidence="9 17" id="KW-0472">Membrane</keyword>
<evidence type="ECO:0000256" key="16">
    <source>
        <dbReference type="SAM" id="MobiDB-lite"/>
    </source>
</evidence>
<keyword evidence="10" id="KW-0675">Receptor</keyword>
<dbReference type="CDD" id="cd19990">
    <property type="entry name" value="PBP1_GABAb_receptor_plant"/>
    <property type="match status" value="1"/>
</dbReference>
<dbReference type="GO" id="GO:0005886">
    <property type="term" value="C:plasma membrane"/>
    <property type="evidence" value="ECO:0000318"/>
    <property type="project" value="GO_Central"/>
</dbReference>
<feature type="transmembrane region" description="Helical" evidence="17">
    <location>
        <begin position="646"/>
        <end position="665"/>
    </location>
</feature>
<evidence type="ECO:0000256" key="15">
    <source>
        <dbReference type="PIRSR" id="PIRSR037090-50"/>
    </source>
</evidence>
<dbReference type="InterPro" id="IPR015683">
    <property type="entry name" value="Ionotropic_Glu_rcpt"/>
</dbReference>
<comment type="subcellular location">
    <subcellularLocation>
        <location evidence="1">Membrane</location>
        <topology evidence="1">Multi-pass membrane protein</topology>
    </subcellularLocation>
</comment>
<dbReference type="SUPFAM" id="SSF53822">
    <property type="entry name" value="Periplasmic binding protein-like I"/>
    <property type="match status" value="1"/>
</dbReference>
<evidence type="ECO:0000256" key="7">
    <source>
        <dbReference type="ARBA" id="ARBA00022989"/>
    </source>
</evidence>
<dbReference type="InterPro" id="IPR017103">
    <property type="entry name" value="Iontropic_Glu_rcpt_pln"/>
</dbReference>
<keyword evidence="22" id="KW-1185">Reference proteome</keyword>
<reference evidence="21" key="3">
    <citation type="submission" date="2018-08" db="UniProtKB">
        <authorList>
            <consortium name="EnsemblPlants"/>
        </authorList>
    </citation>
    <scope>IDENTIFICATION</scope>
    <source>
        <strain evidence="21">cv. Bd21</strain>
    </source>
</reference>
<feature type="region of interest" description="Disordered" evidence="16">
    <location>
        <begin position="884"/>
        <end position="942"/>
    </location>
</feature>
<evidence type="ECO:0000256" key="2">
    <source>
        <dbReference type="ARBA" id="ARBA00008685"/>
    </source>
</evidence>
<evidence type="ECO:0000256" key="17">
    <source>
        <dbReference type="SAM" id="Phobius"/>
    </source>
</evidence>
<dbReference type="InterPro" id="IPR001320">
    <property type="entry name" value="Iontro_rcpt_C"/>
</dbReference>
<evidence type="ECO:0000256" key="10">
    <source>
        <dbReference type="ARBA" id="ARBA00023170"/>
    </source>
</evidence>
<dbReference type="SMART" id="SM00079">
    <property type="entry name" value="PBPe"/>
    <property type="match status" value="1"/>
</dbReference>
<comment type="subunit">
    <text evidence="3">May form heteromers.</text>
</comment>
<dbReference type="Pfam" id="PF01094">
    <property type="entry name" value="ANF_receptor"/>
    <property type="match status" value="1"/>
</dbReference>
<comment type="function">
    <text evidence="14">Glutamate-gated receptor that probably acts as a non-selective cation channel. May be involved in light-signal transduction and calcium homeostasis via the regulation of calcium influx into cells.</text>
</comment>
<proteinExistence type="inferred from homology"/>
<keyword evidence="13" id="KW-0407">Ion channel</keyword>
<dbReference type="AlphaFoldDB" id="A0A0Q3EVJ1"/>
<evidence type="ECO:0000256" key="9">
    <source>
        <dbReference type="ARBA" id="ARBA00023136"/>
    </source>
</evidence>
<dbReference type="PIRSF" id="PIRSF037090">
    <property type="entry name" value="Iontro_Glu-like_rcpt_pln"/>
    <property type="match status" value="1"/>
</dbReference>
<dbReference type="Pfam" id="PF10613">
    <property type="entry name" value="Lig_chan-Glu_bd"/>
    <property type="match status" value="1"/>
</dbReference>
<dbReference type="FunFam" id="3.40.190.10:FF:000103">
    <property type="entry name" value="Glutamate receptor"/>
    <property type="match status" value="1"/>
</dbReference>
<organism evidence="20">
    <name type="scientific">Brachypodium distachyon</name>
    <name type="common">Purple false brome</name>
    <name type="synonym">Trachynia distachya</name>
    <dbReference type="NCBI Taxonomy" id="15368"/>
    <lineage>
        <taxon>Eukaryota</taxon>
        <taxon>Viridiplantae</taxon>
        <taxon>Streptophyta</taxon>
        <taxon>Embryophyta</taxon>
        <taxon>Tracheophyta</taxon>
        <taxon>Spermatophyta</taxon>
        <taxon>Magnoliopsida</taxon>
        <taxon>Liliopsida</taxon>
        <taxon>Poales</taxon>
        <taxon>Poaceae</taxon>
        <taxon>BOP clade</taxon>
        <taxon>Pooideae</taxon>
        <taxon>Stipodae</taxon>
        <taxon>Brachypodieae</taxon>
        <taxon>Brachypodium</taxon>
    </lineage>
</organism>
<dbReference type="EMBL" id="CM000883">
    <property type="protein sequence ID" value="KQJ90324.1"/>
    <property type="molecule type" value="Genomic_DNA"/>
</dbReference>
<evidence type="ECO:0000313" key="22">
    <source>
        <dbReference type="Proteomes" id="UP000008810"/>
    </source>
</evidence>
<dbReference type="InterPro" id="IPR028082">
    <property type="entry name" value="Peripla_BP_I"/>
</dbReference>
<dbReference type="Gene3D" id="3.40.190.10">
    <property type="entry name" value="Periplasmic binding protein-like II"/>
    <property type="match status" value="1"/>
</dbReference>
<gene>
    <name evidence="21" type="primary">LOC100837111</name>
    <name evidence="20" type="ORF">BRADI_4g30880v3</name>
</gene>
<evidence type="ECO:0000313" key="20">
    <source>
        <dbReference type="EMBL" id="KQJ90324.1"/>
    </source>
</evidence>
<dbReference type="Proteomes" id="UP000008810">
    <property type="component" value="Chromosome 4"/>
</dbReference>
<evidence type="ECO:0000256" key="14">
    <source>
        <dbReference type="ARBA" id="ARBA00049638"/>
    </source>
</evidence>
<evidence type="ECO:0000256" key="4">
    <source>
        <dbReference type="ARBA" id="ARBA00022448"/>
    </source>
</evidence>
<dbReference type="Gene3D" id="3.40.50.2300">
    <property type="match status" value="2"/>
</dbReference>
<dbReference type="CDD" id="cd13686">
    <property type="entry name" value="GluR_Plant"/>
    <property type="match status" value="1"/>
</dbReference>
<dbReference type="GO" id="GO:0038023">
    <property type="term" value="F:signaling receptor activity"/>
    <property type="evidence" value="ECO:0000318"/>
    <property type="project" value="GO_Central"/>
</dbReference>
<dbReference type="OrthoDB" id="5984008at2759"/>
<evidence type="ECO:0000256" key="12">
    <source>
        <dbReference type="ARBA" id="ARBA00023286"/>
    </source>
</evidence>
<dbReference type="Pfam" id="PF00060">
    <property type="entry name" value="Lig_chan"/>
    <property type="match status" value="1"/>
</dbReference>
<dbReference type="GeneID" id="100837111"/>
<dbReference type="GO" id="GO:0015276">
    <property type="term" value="F:ligand-gated monoatomic ion channel activity"/>
    <property type="evidence" value="ECO:0000318"/>
    <property type="project" value="GO_Central"/>
</dbReference>
<evidence type="ECO:0000259" key="19">
    <source>
        <dbReference type="SMART" id="SM00079"/>
    </source>
</evidence>
<keyword evidence="4" id="KW-0813">Transport</keyword>
<evidence type="ECO:0000256" key="8">
    <source>
        <dbReference type="ARBA" id="ARBA00023065"/>
    </source>
</evidence>
<evidence type="ECO:0000256" key="1">
    <source>
        <dbReference type="ARBA" id="ARBA00004141"/>
    </source>
</evidence>
<dbReference type="Gramene" id="KQJ90324">
    <property type="protein sequence ID" value="KQJ90324"/>
    <property type="gene ID" value="BRADI_4g30880v3"/>
</dbReference>
<feature type="signal peptide" evidence="18">
    <location>
        <begin position="1"/>
        <end position="34"/>
    </location>
</feature>
<name>A0A0Q3EVJ1_BRADI</name>
<dbReference type="SUPFAM" id="SSF53850">
    <property type="entry name" value="Periplasmic binding protein-like II"/>
    <property type="match status" value="1"/>
</dbReference>
<feature type="domain" description="Ionotropic glutamate receptor C-terminal" evidence="19">
    <location>
        <begin position="470"/>
        <end position="809"/>
    </location>
</feature>
<comment type="similarity">
    <text evidence="2">Belongs to the glutamate-gated ion channel (TC 1.A.10.1) family.</text>
</comment>
<keyword evidence="5 17" id="KW-0812">Transmembrane</keyword>
<keyword evidence="6 18" id="KW-0732">Signal</keyword>
<dbReference type="InterPro" id="IPR001828">
    <property type="entry name" value="ANF_lig-bd_rcpt"/>
</dbReference>
<keyword evidence="8" id="KW-0406">Ion transport</keyword>